<keyword evidence="1" id="KW-0732">Signal</keyword>
<dbReference type="EMBL" id="CM035433">
    <property type="protein sequence ID" value="KAH7293703.1"/>
    <property type="molecule type" value="Genomic_DNA"/>
</dbReference>
<evidence type="ECO:0000256" key="1">
    <source>
        <dbReference type="SAM" id="SignalP"/>
    </source>
</evidence>
<accession>A0A8T2RDV6</accession>
<evidence type="ECO:0000313" key="2">
    <source>
        <dbReference type="EMBL" id="KAH7293703.1"/>
    </source>
</evidence>
<evidence type="ECO:0000313" key="3">
    <source>
        <dbReference type="Proteomes" id="UP000825935"/>
    </source>
</evidence>
<keyword evidence="3" id="KW-1185">Reference proteome</keyword>
<dbReference type="Proteomes" id="UP000825935">
    <property type="component" value="Chromosome 28"/>
</dbReference>
<protein>
    <recommendedName>
        <fullName evidence="4">Secreted protein</fullName>
    </recommendedName>
</protein>
<organism evidence="2 3">
    <name type="scientific">Ceratopteris richardii</name>
    <name type="common">Triangle waterfern</name>
    <dbReference type="NCBI Taxonomy" id="49495"/>
    <lineage>
        <taxon>Eukaryota</taxon>
        <taxon>Viridiplantae</taxon>
        <taxon>Streptophyta</taxon>
        <taxon>Embryophyta</taxon>
        <taxon>Tracheophyta</taxon>
        <taxon>Polypodiopsida</taxon>
        <taxon>Polypodiidae</taxon>
        <taxon>Polypodiales</taxon>
        <taxon>Pteridineae</taxon>
        <taxon>Pteridaceae</taxon>
        <taxon>Parkerioideae</taxon>
        <taxon>Ceratopteris</taxon>
    </lineage>
</organism>
<evidence type="ECO:0008006" key="4">
    <source>
        <dbReference type="Google" id="ProtNLM"/>
    </source>
</evidence>
<sequence>MSDELPNLRMVAPCFLLWFMDIVTCSEDQSFICQATVDKLPSFFLCYWLSSLTNSRNAYASLFLSFLLSLLQGMKLPLHFLTQDRGCIHNWYDDE</sequence>
<dbReference type="AlphaFoldDB" id="A0A8T2RDV6"/>
<name>A0A8T2RDV6_CERRI</name>
<gene>
    <name evidence="2" type="ORF">KP509_28G037700</name>
</gene>
<feature type="signal peptide" evidence="1">
    <location>
        <begin position="1"/>
        <end position="25"/>
    </location>
</feature>
<proteinExistence type="predicted"/>
<comment type="caution">
    <text evidence="2">The sequence shown here is derived from an EMBL/GenBank/DDBJ whole genome shotgun (WGS) entry which is preliminary data.</text>
</comment>
<feature type="chain" id="PRO_5035806133" description="Secreted protein" evidence="1">
    <location>
        <begin position="26"/>
        <end position="95"/>
    </location>
</feature>
<reference evidence="2" key="1">
    <citation type="submission" date="2021-08" db="EMBL/GenBank/DDBJ databases">
        <title>WGS assembly of Ceratopteris richardii.</title>
        <authorList>
            <person name="Marchant D.B."/>
            <person name="Chen G."/>
            <person name="Jenkins J."/>
            <person name="Shu S."/>
            <person name="Leebens-Mack J."/>
            <person name="Grimwood J."/>
            <person name="Schmutz J."/>
            <person name="Soltis P."/>
            <person name="Soltis D."/>
            <person name="Chen Z.-H."/>
        </authorList>
    </citation>
    <scope>NUCLEOTIDE SEQUENCE</scope>
    <source>
        <strain evidence="2">Whitten #5841</strain>
        <tissue evidence="2">Leaf</tissue>
    </source>
</reference>